<organism evidence="12 13">
    <name type="scientific">Elaphomyces granulatus</name>
    <dbReference type="NCBI Taxonomy" id="519963"/>
    <lineage>
        <taxon>Eukaryota</taxon>
        <taxon>Fungi</taxon>
        <taxon>Dikarya</taxon>
        <taxon>Ascomycota</taxon>
        <taxon>Pezizomycotina</taxon>
        <taxon>Eurotiomycetes</taxon>
        <taxon>Eurotiomycetidae</taxon>
        <taxon>Eurotiales</taxon>
        <taxon>Elaphomycetaceae</taxon>
        <taxon>Elaphomyces</taxon>
    </lineage>
</organism>
<dbReference type="PANTHER" id="PTHR28090:SF1">
    <property type="entry name" value="PROTEIN ROT1"/>
    <property type="match status" value="1"/>
</dbReference>
<evidence type="ECO:0000256" key="4">
    <source>
        <dbReference type="ARBA" id="ARBA00017291"/>
    </source>
</evidence>
<evidence type="ECO:0000256" key="10">
    <source>
        <dbReference type="ARBA" id="ARBA00024969"/>
    </source>
</evidence>
<evidence type="ECO:0000256" key="9">
    <source>
        <dbReference type="ARBA" id="ARBA00023136"/>
    </source>
</evidence>
<keyword evidence="5 11" id="KW-0812">Transmembrane</keyword>
<proteinExistence type="inferred from homology"/>
<keyword evidence="13" id="KW-1185">Reference proteome</keyword>
<feature type="non-terminal residue" evidence="12">
    <location>
        <position position="1"/>
    </location>
</feature>
<evidence type="ECO:0000256" key="8">
    <source>
        <dbReference type="ARBA" id="ARBA00022989"/>
    </source>
</evidence>
<dbReference type="PANTHER" id="PTHR28090">
    <property type="entry name" value="PROTEIN ROT1"/>
    <property type="match status" value="1"/>
</dbReference>
<accession>A0A232LTZ5</accession>
<dbReference type="AlphaFoldDB" id="A0A232LTZ5"/>
<dbReference type="GO" id="GO:0006458">
    <property type="term" value="P:'de novo' protein folding"/>
    <property type="evidence" value="ECO:0007669"/>
    <property type="project" value="InterPro"/>
</dbReference>
<evidence type="ECO:0000256" key="2">
    <source>
        <dbReference type="ARBA" id="ARBA00007149"/>
    </source>
</evidence>
<dbReference type="GO" id="GO:0005789">
    <property type="term" value="C:endoplasmic reticulum membrane"/>
    <property type="evidence" value="ECO:0007669"/>
    <property type="project" value="UniProtKB-SubCell"/>
</dbReference>
<dbReference type="InterPro" id="IPR019623">
    <property type="entry name" value="Rot1"/>
</dbReference>
<reference evidence="12 13" key="1">
    <citation type="journal article" date="2015" name="Environ. Microbiol.">
        <title>Metagenome sequence of Elaphomyces granulatus from sporocarp tissue reveals Ascomycota ectomycorrhizal fingerprints of genome expansion and a Proteobacteria-rich microbiome.</title>
        <authorList>
            <person name="Quandt C.A."/>
            <person name="Kohler A."/>
            <person name="Hesse C.N."/>
            <person name="Sharpton T.J."/>
            <person name="Martin F."/>
            <person name="Spatafora J.W."/>
        </authorList>
    </citation>
    <scope>NUCLEOTIDE SEQUENCE [LARGE SCALE GENOMIC DNA]</scope>
    <source>
        <strain evidence="12 13">OSC145934</strain>
    </source>
</reference>
<evidence type="ECO:0000313" key="12">
    <source>
        <dbReference type="EMBL" id="OXV07640.1"/>
    </source>
</evidence>
<dbReference type="GO" id="GO:0051082">
    <property type="term" value="F:unfolded protein binding"/>
    <property type="evidence" value="ECO:0007669"/>
    <property type="project" value="TreeGrafter"/>
</dbReference>
<evidence type="ECO:0000256" key="6">
    <source>
        <dbReference type="ARBA" id="ARBA00022729"/>
    </source>
</evidence>
<dbReference type="EMBL" id="NPHW01004663">
    <property type="protein sequence ID" value="OXV07640.1"/>
    <property type="molecule type" value="Genomic_DNA"/>
</dbReference>
<evidence type="ECO:0000256" key="7">
    <source>
        <dbReference type="ARBA" id="ARBA00022824"/>
    </source>
</evidence>
<name>A0A232LTZ5_9EURO</name>
<evidence type="ECO:0000313" key="13">
    <source>
        <dbReference type="Proteomes" id="UP000243515"/>
    </source>
</evidence>
<keyword evidence="8 11" id="KW-1133">Transmembrane helix</keyword>
<comment type="caution">
    <text evidence="12">The sequence shown here is derived from an EMBL/GenBank/DDBJ whole genome shotgun (WGS) entry which is preliminary data.</text>
</comment>
<gene>
    <name evidence="12" type="ORF">Egran_04596</name>
</gene>
<dbReference type="Pfam" id="PF10681">
    <property type="entry name" value="Rot1"/>
    <property type="match status" value="2"/>
</dbReference>
<evidence type="ECO:0000256" key="5">
    <source>
        <dbReference type="ARBA" id="ARBA00022692"/>
    </source>
</evidence>
<comment type="function">
    <text evidence="10">Required for normal levels of the cell wall 1,6-beta-glucan. Involved in a protein folding machinery chaperoning proteins acting in various physiological processes including cell wall synthesis and lysis of autophagic bodies.</text>
</comment>
<dbReference type="Proteomes" id="UP000243515">
    <property type="component" value="Unassembled WGS sequence"/>
</dbReference>
<evidence type="ECO:0000256" key="11">
    <source>
        <dbReference type="SAM" id="Phobius"/>
    </source>
</evidence>
<sequence>GFYDPINDRFKEPSLTGISYSFTDDGFYEEAYYRALSNPTNPQCPEGLMQWQHGTYSKESNGSLVLTPFAVDGRQLLSSPCSGDYSVYSRYNQTEVFRVGVFFSRAVDVTSLTHFVLQSYRVYNDPFHHVLRLDLYQWDGTPVNTLYLIYKPPEMLPTTTINPIHKATATGRTKRNTDDATIEPLNKNVLLKRADPMNPANLWWIGLIMTSLGGIALFFS</sequence>
<keyword evidence="7" id="KW-0256">Endoplasmic reticulum</keyword>
<comment type="subcellular location">
    <subcellularLocation>
        <location evidence="1">Endoplasmic reticulum membrane</location>
        <topology evidence="1">Single-pass type I membrane protein</topology>
    </subcellularLocation>
</comment>
<keyword evidence="9 11" id="KW-0472">Membrane</keyword>
<dbReference type="OrthoDB" id="5327821at2759"/>
<keyword evidence="6" id="KW-0732">Signal</keyword>
<feature type="transmembrane region" description="Helical" evidence="11">
    <location>
        <begin position="202"/>
        <end position="219"/>
    </location>
</feature>
<protein>
    <recommendedName>
        <fullName evidence="4">Protein ROT1</fullName>
    </recommendedName>
    <alternativeName>
        <fullName evidence="3">Protein rot1</fullName>
    </alternativeName>
</protein>
<evidence type="ECO:0000256" key="1">
    <source>
        <dbReference type="ARBA" id="ARBA00004115"/>
    </source>
</evidence>
<evidence type="ECO:0000256" key="3">
    <source>
        <dbReference type="ARBA" id="ARBA00016195"/>
    </source>
</evidence>
<dbReference type="PIRSF" id="PIRSF017290">
    <property type="entry name" value="ROT1_prd"/>
    <property type="match status" value="1"/>
</dbReference>
<comment type="similarity">
    <text evidence="2">Belongs to the ROT1 family.</text>
</comment>